<dbReference type="GO" id="GO:0008443">
    <property type="term" value="F:phosphofructokinase activity"/>
    <property type="evidence" value="ECO:0007669"/>
    <property type="project" value="TreeGrafter"/>
</dbReference>
<dbReference type="PANTHER" id="PTHR46566">
    <property type="entry name" value="1-PHOSPHOFRUCTOKINASE-RELATED"/>
    <property type="match status" value="1"/>
</dbReference>
<dbReference type="NCBIfam" id="TIGR03168">
    <property type="entry name" value="1-PFK"/>
    <property type="match status" value="1"/>
</dbReference>
<evidence type="ECO:0000256" key="6">
    <source>
        <dbReference type="PIRNR" id="PIRNR000535"/>
    </source>
</evidence>
<evidence type="ECO:0000259" key="7">
    <source>
        <dbReference type="Pfam" id="PF00294"/>
    </source>
</evidence>
<dbReference type="FunFam" id="3.40.1190.20:FF:000001">
    <property type="entry name" value="Phosphofructokinase"/>
    <property type="match status" value="1"/>
</dbReference>
<dbReference type="Proteomes" id="UP000067625">
    <property type="component" value="Chromosome"/>
</dbReference>
<dbReference type="GO" id="GO:0005524">
    <property type="term" value="F:ATP binding"/>
    <property type="evidence" value="ECO:0007669"/>
    <property type="project" value="UniProtKB-KW"/>
</dbReference>
<name>A0A0M3RAD9_9BACI</name>
<dbReference type="SUPFAM" id="SSF53613">
    <property type="entry name" value="Ribokinase-like"/>
    <property type="match status" value="1"/>
</dbReference>
<reference evidence="9" key="1">
    <citation type="submission" date="2015-08" db="EMBL/GenBank/DDBJ databases">
        <title>Genome sequencing project for genomic taxonomy and phylogenomics of Bacillus-like bacteria.</title>
        <authorList>
            <person name="Liu B."/>
            <person name="Wang J."/>
            <person name="Zhu Y."/>
            <person name="Liu G."/>
            <person name="Chen Q."/>
            <person name="Chen Z."/>
            <person name="Lan J."/>
            <person name="Che J."/>
            <person name="Ge C."/>
            <person name="Shi H."/>
            <person name="Pan Z."/>
            <person name="Liu X."/>
        </authorList>
    </citation>
    <scope>NUCLEOTIDE SEQUENCE [LARGE SCALE GENOMIC DNA]</scope>
    <source>
        <strain evidence="9">FJAT-4402</strain>
    </source>
</reference>
<dbReference type="Gene3D" id="3.40.1190.20">
    <property type="match status" value="1"/>
</dbReference>
<dbReference type="Pfam" id="PF00294">
    <property type="entry name" value="PfkB"/>
    <property type="match status" value="1"/>
</dbReference>
<evidence type="ECO:0000313" key="9">
    <source>
        <dbReference type="Proteomes" id="UP000067625"/>
    </source>
</evidence>
<keyword evidence="4 8" id="KW-0418">Kinase</keyword>
<dbReference type="PIRSF" id="PIRSF000535">
    <property type="entry name" value="1PFK/6PFK/LacC"/>
    <property type="match status" value="1"/>
</dbReference>
<dbReference type="InterPro" id="IPR011611">
    <property type="entry name" value="PfkB_dom"/>
</dbReference>
<dbReference type="CDD" id="cd01164">
    <property type="entry name" value="FruK_PfkB_like"/>
    <property type="match status" value="1"/>
</dbReference>
<dbReference type="GO" id="GO:0005829">
    <property type="term" value="C:cytosol"/>
    <property type="evidence" value="ECO:0007669"/>
    <property type="project" value="TreeGrafter"/>
</dbReference>
<evidence type="ECO:0000256" key="1">
    <source>
        <dbReference type="ARBA" id="ARBA00010688"/>
    </source>
</evidence>
<dbReference type="PATRIC" id="fig|1441095.3.peg.3662"/>
<dbReference type="InterPro" id="IPR029056">
    <property type="entry name" value="Ribokinase-like"/>
</dbReference>
<feature type="domain" description="Carbohydrate kinase PfkB" evidence="7">
    <location>
        <begin position="9"/>
        <end position="289"/>
    </location>
</feature>
<dbReference type="AlphaFoldDB" id="A0A0M3RAD9"/>
<evidence type="ECO:0000256" key="5">
    <source>
        <dbReference type="ARBA" id="ARBA00022840"/>
    </source>
</evidence>
<dbReference type="STRING" id="1441095.AM592_16545"/>
<keyword evidence="3" id="KW-0547">Nucleotide-binding</keyword>
<sequence length="315" mass="35177">MIYTITLNPAIDRLIKVRGSLTKKKTNRVNNTEFDLGGKGLHVSHVLTKFRIENQALGFIGENNLEQMKKILEIKEINHQLFVEKGASTRECIVIVDDSHNGSMMVTEDGFHVSDENHQLLIDFIQQQVTSKDMAIIAGSLPPDYTLQKLKEIMRMLKKKGCFIGCDLSGEALTAAVEMEVDFIKPNQFEAEELFANQESHFVDNIRKLAKKIAYVVVSLGKDGSYVVHGEEMYRVLPPQIKERNDTGAGDVFVGAFLAQLAKGADLQTVIRYATGCSASKVTKSDCTSFDIHEAEGFFNEITIFQMGENQHVIS</sequence>
<comment type="similarity">
    <text evidence="1">Belongs to the carbohydrate kinase PfkB family.</text>
</comment>
<keyword evidence="5" id="KW-0067">ATP-binding</keyword>
<gene>
    <name evidence="8" type="ORF">AM592_16545</name>
</gene>
<dbReference type="PANTHER" id="PTHR46566:SF1">
    <property type="entry name" value="1-PHOSPHOFRUCTOKINASE"/>
    <property type="match status" value="1"/>
</dbReference>
<evidence type="ECO:0000256" key="4">
    <source>
        <dbReference type="ARBA" id="ARBA00022777"/>
    </source>
</evidence>
<dbReference type="InterPro" id="IPR017583">
    <property type="entry name" value="Tagatose/fructose_Pkinase"/>
</dbReference>
<dbReference type="RefSeq" id="WP_053604832.1">
    <property type="nucleotide sequence ID" value="NZ_CP012600.1"/>
</dbReference>
<reference evidence="8 9" key="2">
    <citation type="journal article" date="2016" name="Int. J. Syst. Evol. Microbiol.">
        <title>Bacillus gobiensis sp. nov., isolated from a soil sample.</title>
        <authorList>
            <person name="Liu B."/>
            <person name="Liu G.H."/>
            <person name="Cetin S."/>
            <person name="Schumann P."/>
            <person name="Pan Z.Z."/>
            <person name="Chen Q.Q."/>
        </authorList>
    </citation>
    <scope>NUCLEOTIDE SEQUENCE [LARGE SCALE GENOMIC DNA]</scope>
    <source>
        <strain evidence="8 9">FJAT-4402</strain>
    </source>
</reference>
<evidence type="ECO:0000256" key="2">
    <source>
        <dbReference type="ARBA" id="ARBA00022679"/>
    </source>
</evidence>
<keyword evidence="2 6" id="KW-0808">Transferase</keyword>
<dbReference type="OrthoDB" id="9801219at2"/>
<dbReference type="GO" id="GO:0016052">
    <property type="term" value="P:carbohydrate catabolic process"/>
    <property type="evidence" value="ECO:0007669"/>
    <property type="project" value="UniProtKB-ARBA"/>
</dbReference>
<dbReference type="EMBL" id="CP012600">
    <property type="protein sequence ID" value="ALC83006.1"/>
    <property type="molecule type" value="Genomic_DNA"/>
</dbReference>
<keyword evidence="9" id="KW-1185">Reference proteome</keyword>
<dbReference type="GO" id="GO:0044281">
    <property type="term" value="P:small molecule metabolic process"/>
    <property type="evidence" value="ECO:0007669"/>
    <property type="project" value="UniProtKB-ARBA"/>
</dbReference>
<organism evidence="8 9">
    <name type="scientific">Bacillus gobiensis</name>
    <dbReference type="NCBI Taxonomy" id="1441095"/>
    <lineage>
        <taxon>Bacteria</taxon>
        <taxon>Bacillati</taxon>
        <taxon>Bacillota</taxon>
        <taxon>Bacilli</taxon>
        <taxon>Bacillales</taxon>
        <taxon>Bacillaceae</taxon>
        <taxon>Bacillus</taxon>
    </lineage>
</organism>
<evidence type="ECO:0000256" key="3">
    <source>
        <dbReference type="ARBA" id="ARBA00022741"/>
    </source>
</evidence>
<accession>A0A0M3RAD9</accession>
<protein>
    <submittedName>
        <fullName evidence="8">Carbohydrate kinase</fullName>
    </submittedName>
</protein>
<proteinExistence type="inferred from homology"/>
<evidence type="ECO:0000313" key="8">
    <source>
        <dbReference type="EMBL" id="ALC83006.1"/>
    </source>
</evidence>